<organism evidence="1 2">
    <name type="scientific">Vigna angularis var. angularis</name>
    <dbReference type="NCBI Taxonomy" id="157739"/>
    <lineage>
        <taxon>Eukaryota</taxon>
        <taxon>Viridiplantae</taxon>
        <taxon>Streptophyta</taxon>
        <taxon>Embryophyta</taxon>
        <taxon>Tracheophyta</taxon>
        <taxon>Spermatophyta</taxon>
        <taxon>Magnoliopsida</taxon>
        <taxon>eudicotyledons</taxon>
        <taxon>Gunneridae</taxon>
        <taxon>Pentapetalae</taxon>
        <taxon>rosids</taxon>
        <taxon>fabids</taxon>
        <taxon>Fabales</taxon>
        <taxon>Fabaceae</taxon>
        <taxon>Papilionoideae</taxon>
        <taxon>50 kb inversion clade</taxon>
        <taxon>NPAAA clade</taxon>
        <taxon>indigoferoid/millettioid clade</taxon>
        <taxon>Phaseoleae</taxon>
        <taxon>Vigna</taxon>
    </lineage>
</organism>
<reference evidence="1 2" key="1">
    <citation type="journal article" date="2015" name="Sci. Rep.">
        <title>The power of single molecule real-time sequencing technology in the de novo assembly of a eukaryotic genome.</title>
        <authorList>
            <person name="Sakai H."/>
            <person name="Naito K."/>
            <person name="Ogiso-Tanaka E."/>
            <person name="Takahashi Y."/>
            <person name="Iseki K."/>
            <person name="Muto C."/>
            <person name="Satou K."/>
            <person name="Teruya K."/>
            <person name="Shiroma A."/>
            <person name="Shimoji M."/>
            <person name="Hirano T."/>
            <person name="Itoh T."/>
            <person name="Kaga A."/>
            <person name="Tomooka N."/>
        </authorList>
    </citation>
    <scope>NUCLEOTIDE SEQUENCE [LARGE SCALE GENOMIC DNA]</scope>
    <source>
        <strain evidence="2">cv. Shumari</strain>
    </source>
</reference>
<keyword evidence="2" id="KW-1185">Reference proteome</keyword>
<name>A0A0S3S742_PHAAN</name>
<gene>
    <name evidence="1" type="primary">Vigan.05G221500</name>
    <name evidence="1" type="ORF">VIGAN_05221500</name>
</gene>
<sequence>MKITASPLPSQSPCASLDVSCYLFLQFACAAIHSPCSPSCFPTLNALLSCEMNSFFLSGGYTSSRPRHHASPRVLLPYFIFIGPIHAGPCFHFFCCWMCCFLINFSWAVCFLDEIMLPPRVGRCWTCATLQGCWMLFTPSTPFTWTRPWNVTTCAFKKAAAVCTPSLL</sequence>
<dbReference type="Proteomes" id="UP000291084">
    <property type="component" value="Chromosome 5"/>
</dbReference>
<evidence type="ECO:0000313" key="1">
    <source>
        <dbReference type="EMBL" id="BAT88664.1"/>
    </source>
</evidence>
<protein>
    <submittedName>
        <fullName evidence="1">Uncharacterized protein</fullName>
    </submittedName>
</protein>
<proteinExistence type="predicted"/>
<evidence type="ECO:0000313" key="2">
    <source>
        <dbReference type="Proteomes" id="UP000291084"/>
    </source>
</evidence>
<dbReference type="AlphaFoldDB" id="A0A0S3S742"/>
<accession>A0A0S3S742</accession>
<dbReference type="EMBL" id="AP015038">
    <property type="protein sequence ID" value="BAT88664.1"/>
    <property type="molecule type" value="Genomic_DNA"/>
</dbReference>
<feature type="non-terminal residue" evidence="1">
    <location>
        <position position="168"/>
    </location>
</feature>